<dbReference type="InterPro" id="IPR025339">
    <property type="entry name" value="DUF4245"/>
</dbReference>
<dbReference type="Proteomes" id="UP001499895">
    <property type="component" value="Unassembled WGS sequence"/>
</dbReference>
<evidence type="ECO:0000256" key="1">
    <source>
        <dbReference type="SAM" id="Phobius"/>
    </source>
</evidence>
<keyword evidence="3" id="KW-1185">Reference proteome</keyword>
<sequence length="228" mass="24240">MLMTLSVYCESEQSAPRMSGVKVAARPQGTTAVKISGGVGDYRGVAGRNGKTQTVRNMLLSMAVVIPVAFVGYFFIPHDSGKDPVRTVSYRVELDAVRRAAPYAVAAPEGLGEGWRATSVSYTPGSKDGSAWHLGFLDPQRQYVAVEQSDGPVAAFVDSVSRGAVKTKQTQQIGGAAWQRYEGEKYDALVREERGVTTVVTGTASFERLTEMAAALKAEKAAKAGNGS</sequence>
<reference evidence="3" key="1">
    <citation type="journal article" date="2019" name="Int. J. Syst. Evol. Microbiol.">
        <title>The Global Catalogue of Microorganisms (GCM) 10K type strain sequencing project: providing services to taxonomists for standard genome sequencing and annotation.</title>
        <authorList>
            <consortium name="The Broad Institute Genomics Platform"/>
            <consortium name="The Broad Institute Genome Sequencing Center for Infectious Disease"/>
            <person name="Wu L."/>
            <person name="Ma J."/>
        </authorList>
    </citation>
    <scope>NUCLEOTIDE SEQUENCE [LARGE SCALE GENOMIC DNA]</scope>
    <source>
        <strain evidence="3">JCM 10649</strain>
    </source>
</reference>
<gene>
    <name evidence="2" type="ORF">GCM10009544_53820</name>
</gene>
<evidence type="ECO:0000313" key="3">
    <source>
        <dbReference type="Proteomes" id="UP001499895"/>
    </source>
</evidence>
<name>A0ABP3KTS9_9ACTN</name>
<keyword evidence="1" id="KW-0472">Membrane</keyword>
<organism evidence="2 3">
    <name type="scientific">Streptomyces stramineus</name>
    <dbReference type="NCBI Taxonomy" id="173861"/>
    <lineage>
        <taxon>Bacteria</taxon>
        <taxon>Bacillati</taxon>
        <taxon>Actinomycetota</taxon>
        <taxon>Actinomycetes</taxon>
        <taxon>Kitasatosporales</taxon>
        <taxon>Streptomycetaceae</taxon>
        <taxon>Streptomyces</taxon>
    </lineage>
</organism>
<feature type="transmembrane region" description="Helical" evidence="1">
    <location>
        <begin position="58"/>
        <end position="76"/>
    </location>
</feature>
<comment type="caution">
    <text evidence="2">The sequence shown here is derived from an EMBL/GenBank/DDBJ whole genome shotgun (WGS) entry which is preliminary data.</text>
</comment>
<evidence type="ECO:0000313" key="2">
    <source>
        <dbReference type="EMBL" id="GAA0485499.1"/>
    </source>
</evidence>
<dbReference type="EMBL" id="BAAAHB010000088">
    <property type="protein sequence ID" value="GAA0485499.1"/>
    <property type="molecule type" value="Genomic_DNA"/>
</dbReference>
<dbReference type="Pfam" id="PF14030">
    <property type="entry name" value="DUF4245"/>
    <property type="match status" value="1"/>
</dbReference>
<proteinExistence type="predicted"/>
<protein>
    <recommendedName>
        <fullName evidence="4">DUF4245 domain-containing protein</fullName>
    </recommendedName>
</protein>
<keyword evidence="1" id="KW-1133">Transmembrane helix</keyword>
<keyword evidence="1" id="KW-0812">Transmembrane</keyword>
<accession>A0ABP3KTS9</accession>
<evidence type="ECO:0008006" key="4">
    <source>
        <dbReference type="Google" id="ProtNLM"/>
    </source>
</evidence>